<evidence type="ECO:0000313" key="1">
    <source>
        <dbReference type="EMBL" id="MBN7797413.1"/>
    </source>
</evidence>
<comment type="caution">
    <text evidence="1">The sequence shown here is derived from an EMBL/GenBank/DDBJ whole genome shotgun (WGS) entry which is preliminary data.</text>
</comment>
<reference evidence="1" key="1">
    <citation type="submission" date="2021-02" db="EMBL/GenBank/DDBJ databases">
        <title>PHA producing bacteria isolated from coastal sediment in Guangdong, Shenzhen.</title>
        <authorList>
            <person name="Zheng W."/>
            <person name="Yu S."/>
            <person name="Huang Y."/>
        </authorList>
    </citation>
    <scope>NUCLEOTIDE SEQUENCE</scope>
    <source>
        <strain evidence="1">TN14-10</strain>
    </source>
</reference>
<dbReference type="Proteomes" id="UP000664303">
    <property type="component" value="Unassembled WGS sequence"/>
</dbReference>
<organism evidence="1 2">
    <name type="scientific">Parahaliea mediterranea</name>
    <dbReference type="NCBI Taxonomy" id="651086"/>
    <lineage>
        <taxon>Bacteria</taxon>
        <taxon>Pseudomonadati</taxon>
        <taxon>Pseudomonadota</taxon>
        <taxon>Gammaproteobacteria</taxon>
        <taxon>Cellvibrionales</taxon>
        <taxon>Halieaceae</taxon>
        <taxon>Parahaliea</taxon>
    </lineage>
</organism>
<keyword evidence="2" id="KW-1185">Reference proteome</keyword>
<proteinExistence type="predicted"/>
<evidence type="ECO:0000313" key="2">
    <source>
        <dbReference type="Proteomes" id="UP000664303"/>
    </source>
</evidence>
<dbReference type="EMBL" id="JAFKCZ010000008">
    <property type="protein sequence ID" value="MBN7797413.1"/>
    <property type="molecule type" value="Genomic_DNA"/>
</dbReference>
<dbReference type="RefSeq" id="WP_206560860.1">
    <property type="nucleotide sequence ID" value="NZ_JAFKCZ010000008.1"/>
</dbReference>
<dbReference type="AlphaFoldDB" id="A0A939DG27"/>
<gene>
    <name evidence="1" type="ORF">JYP50_12465</name>
</gene>
<accession>A0A939DG27</accession>
<protein>
    <submittedName>
        <fullName evidence="1">Uncharacterized protein</fullName>
    </submittedName>
</protein>
<sequence length="265" mass="29197">MNFFQRLRPRQMRVAHAVGSDKAPINHKGGSRPVRRQALVVAPIGRDADARIDDAPIAINQERFIAEPACELLGAGIYLLQAYDRQTGKLVADRVKVGYSCRIMSRTIALANTCYNGHRWLLRGFVTVPSPLRTSRATAEECLHRAFSEIPSHHGGDRSVLQSSPSTARRLLRGAFPTLPYMEFRFEQGDRVALVVSESDKVPAAISEATRKFARVFTNASPLHHASLTRVLDHQWIKRTGAFDTAPHAGGLAPNPFAGLSLASR</sequence>
<name>A0A939DG27_9GAMM</name>